<reference evidence="1 2" key="1">
    <citation type="submission" date="2016-11" db="EMBL/GenBank/DDBJ databases">
        <authorList>
            <person name="Jaros S."/>
            <person name="Januszkiewicz K."/>
            <person name="Wedrychowicz H."/>
        </authorList>
    </citation>
    <scope>NUCLEOTIDE SEQUENCE [LARGE SCALE GENOMIC DNA]</scope>
    <source>
        <strain evidence="1 2">DSM 6792</strain>
    </source>
</reference>
<dbReference type="Proteomes" id="UP000184112">
    <property type="component" value="Unassembled WGS sequence"/>
</dbReference>
<dbReference type="EMBL" id="FQWH01000002">
    <property type="protein sequence ID" value="SHG32400.1"/>
    <property type="molecule type" value="Genomic_DNA"/>
</dbReference>
<name>A0A1M5IWQ6_FLAJO</name>
<dbReference type="AlphaFoldDB" id="A0A1M5IWQ6"/>
<evidence type="ECO:0000313" key="2">
    <source>
        <dbReference type="Proteomes" id="UP000184112"/>
    </source>
</evidence>
<gene>
    <name evidence="1" type="ORF">SAMN05444388_102273</name>
</gene>
<dbReference type="RefSeq" id="WP_073408543.1">
    <property type="nucleotide sequence ID" value="NZ_FQWH01000002.1"/>
</dbReference>
<sequence>MELKNLQLEKIDGIDFIKKIDSKIENLFIEEYKELQGNVSGLTETFVIDLGTFKNLLSDHSNKKFCKFYYTQESKVLNISISFSDNSECAIIKEDKIYSLDGKFIETDNFIKLKENYANDIGAKLKKQTEEEDTLVYYTLDEINSFIKKMKDSNPAVNKLKFNMWQYCPTEIDNDLSAHFIARNNRISFCVHALVINLQTNKILAESDGYDLGNLRP</sequence>
<evidence type="ECO:0000313" key="1">
    <source>
        <dbReference type="EMBL" id="SHG32400.1"/>
    </source>
</evidence>
<organism evidence="1 2">
    <name type="scientific">Flavobacterium johnsoniae</name>
    <name type="common">Cytophaga johnsonae</name>
    <dbReference type="NCBI Taxonomy" id="986"/>
    <lineage>
        <taxon>Bacteria</taxon>
        <taxon>Pseudomonadati</taxon>
        <taxon>Bacteroidota</taxon>
        <taxon>Flavobacteriia</taxon>
        <taxon>Flavobacteriales</taxon>
        <taxon>Flavobacteriaceae</taxon>
        <taxon>Flavobacterium</taxon>
    </lineage>
</organism>
<accession>A0A1M5IWQ6</accession>
<proteinExistence type="predicted"/>
<protein>
    <submittedName>
        <fullName evidence="1">Uncharacterized protein</fullName>
    </submittedName>
</protein>